<dbReference type="Proteomes" id="UP001595681">
    <property type="component" value="Unassembled WGS sequence"/>
</dbReference>
<evidence type="ECO:0000313" key="2">
    <source>
        <dbReference type="EMBL" id="MFC3441879.1"/>
    </source>
</evidence>
<protein>
    <submittedName>
        <fullName evidence="2">Uncharacterized protein</fullName>
    </submittedName>
</protein>
<reference evidence="3" key="1">
    <citation type="journal article" date="2019" name="Int. J. Syst. Evol. Microbiol.">
        <title>The Global Catalogue of Microorganisms (GCM) 10K type strain sequencing project: providing services to taxonomists for standard genome sequencing and annotation.</title>
        <authorList>
            <consortium name="The Broad Institute Genomics Platform"/>
            <consortium name="The Broad Institute Genome Sequencing Center for Infectious Disease"/>
            <person name="Wu L."/>
            <person name="Ma J."/>
        </authorList>
    </citation>
    <scope>NUCLEOTIDE SEQUENCE [LARGE SCALE GENOMIC DNA]</scope>
    <source>
        <strain evidence="3">CCM 7491</strain>
    </source>
</reference>
<feature type="region of interest" description="Disordered" evidence="1">
    <location>
        <begin position="62"/>
        <end position="88"/>
    </location>
</feature>
<dbReference type="EMBL" id="JBHRVU010000004">
    <property type="protein sequence ID" value="MFC3441879.1"/>
    <property type="molecule type" value="Genomic_DNA"/>
</dbReference>
<name>A0ABV7NHE9_9SPHN</name>
<evidence type="ECO:0000256" key="1">
    <source>
        <dbReference type="SAM" id="MobiDB-lite"/>
    </source>
</evidence>
<keyword evidence="3" id="KW-1185">Reference proteome</keyword>
<dbReference type="RefSeq" id="WP_380795871.1">
    <property type="nucleotide sequence ID" value="NZ_JBHRVU010000004.1"/>
</dbReference>
<comment type="caution">
    <text evidence="2">The sequence shown here is derived from an EMBL/GenBank/DDBJ whole genome shotgun (WGS) entry which is preliminary data.</text>
</comment>
<accession>A0ABV7NHE9</accession>
<organism evidence="2 3">
    <name type="scientific">Sphingobium rhizovicinum</name>
    <dbReference type="NCBI Taxonomy" id="432308"/>
    <lineage>
        <taxon>Bacteria</taxon>
        <taxon>Pseudomonadati</taxon>
        <taxon>Pseudomonadota</taxon>
        <taxon>Alphaproteobacteria</taxon>
        <taxon>Sphingomonadales</taxon>
        <taxon>Sphingomonadaceae</taxon>
        <taxon>Sphingobium</taxon>
    </lineage>
</organism>
<gene>
    <name evidence="2" type="ORF">ACFOKF_11935</name>
</gene>
<proteinExistence type="predicted"/>
<sequence>MSQMTVDISRVDNDRIAAYLASTDRRVMIGFRFTLEVLGIPLPEFAERKPAGRPTPAKLMAQADADSGTIHTYRAEKRGTGPFAPRNR</sequence>
<evidence type="ECO:0000313" key="3">
    <source>
        <dbReference type="Proteomes" id="UP001595681"/>
    </source>
</evidence>